<dbReference type="Proteomes" id="UP000256645">
    <property type="component" value="Unassembled WGS sequence"/>
</dbReference>
<keyword evidence="2" id="KW-1133">Transmembrane helix</keyword>
<sequence>MPAVLQIRLVSPECVNRLGGRTDLVTAAAVNFGKLCLLIGALPKSSQTSTLPSSTSSAMAAAAPSPAVETAPAAIPTPTTLSSSALPVTETSISASSTSLLGASISATSSTIALMTTTPAMSLSNAGASPAMGSTTATAQASAQSGLSYMNKFIIAVSICGVILIVLIAILVVLLRRKKQIHIIEKRIEDPEIRIPPHLRGGEGSREVYSEKGQHIIYHQRGYSEDSSRDLKRLADGGRGTDGRREILPSRNERDMNKETHTQPIVESHNDNRASFQSWTDSDPHCSMTSEDLRRTTRLKSEWFGPPPPVSPVQPTMQTGSAPKIAMVSKDTSTVYQPGVEDRIISMTPTVVTMGSITSKEIDAMQAAVAAYLKEEYPTKTETSRRPLADFRFSNFTVAPPPSGSKPLPK</sequence>
<feature type="region of interest" description="Disordered" evidence="1">
    <location>
        <begin position="378"/>
        <end position="410"/>
    </location>
</feature>
<evidence type="ECO:0000256" key="1">
    <source>
        <dbReference type="SAM" id="MobiDB-lite"/>
    </source>
</evidence>
<comment type="caution">
    <text evidence="3">The sequence shown here is derived from an EMBL/GenBank/DDBJ whole genome shotgun (WGS) entry which is preliminary data.</text>
</comment>
<keyword evidence="4" id="KW-1185">Reference proteome</keyword>
<feature type="compositionally biased region" description="Basic and acidic residues" evidence="1">
    <location>
        <begin position="378"/>
        <end position="389"/>
    </location>
</feature>
<name>A0A3D8SQ80_9HELO</name>
<feature type="region of interest" description="Disordered" evidence="1">
    <location>
        <begin position="227"/>
        <end position="262"/>
    </location>
</feature>
<reference evidence="3 4" key="1">
    <citation type="journal article" date="2018" name="IMA Fungus">
        <title>IMA Genome-F 9: Draft genome sequence of Annulohypoxylon stygium, Aspergillus mulundensis, Berkeleyomyces basicola (syn. Thielaviopsis basicola), Ceratocystis smalleyi, two Cercospora beticola strains, Coleophoma cylindrospora, Fusarium fracticaudum, Phialophora cf. hyalina, and Morchella septimelata.</title>
        <authorList>
            <person name="Wingfield B.D."/>
            <person name="Bills G.F."/>
            <person name="Dong Y."/>
            <person name="Huang W."/>
            <person name="Nel W.J."/>
            <person name="Swalarsk-Parry B.S."/>
            <person name="Vaghefi N."/>
            <person name="Wilken P.M."/>
            <person name="An Z."/>
            <person name="de Beer Z.W."/>
            <person name="De Vos L."/>
            <person name="Chen L."/>
            <person name="Duong T.A."/>
            <person name="Gao Y."/>
            <person name="Hammerbacher A."/>
            <person name="Kikkert J.R."/>
            <person name="Li Y."/>
            <person name="Li H."/>
            <person name="Li K."/>
            <person name="Li Q."/>
            <person name="Liu X."/>
            <person name="Ma X."/>
            <person name="Naidoo K."/>
            <person name="Pethybridge S.J."/>
            <person name="Sun J."/>
            <person name="Steenkamp E.T."/>
            <person name="van der Nest M.A."/>
            <person name="van Wyk S."/>
            <person name="Wingfield M.J."/>
            <person name="Xiong C."/>
            <person name="Yue Q."/>
            <person name="Zhang X."/>
        </authorList>
    </citation>
    <scope>NUCLEOTIDE SEQUENCE [LARGE SCALE GENOMIC DNA]</scope>
    <source>
        <strain evidence="3 4">BP6252</strain>
    </source>
</reference>
<gene>
    <name evidence="3" type="ORF">BP6252_00505</name>
</gene>
<accession>A0A3D8SQ80</accession>
<evidence type="ECO:0000256" key="2">
    <source>
        <dbReference type="SAM" id="Phobius"/>
    </source>
</evidence>
<evidence type="ECO:0000313" key="3">
    <source>
        <dbReference type="EMBL" id="RDW88473.1"/>
    </source>
</evidence>
<organism evidence="3 4">
    <name type="scientific">Coleophoma cylindrospora</name>
    <dbReference type="NCBI Taxonomy" id="1849047"/>
    <lineage>
        <taxon>Eukaryota</taxon>
        <taxon>Fungi</taxon>
        <taxon>Dikarya</taxon>
        <taxon>Ascomycota</taxon>
        <taxon>Pezizomycotina</taxon>
        <taxon>Leotiomycetes</taxon>
        <taxon>Helotiales</taxon>
        <taxon>Dermateaceae</taxon>
        <taxon>Coleophoma</taxon>
    </lineage>
</organism>
<evidence type="ECO:0000313" key="4">
    <source>
        <dbReference type="Proteomes" id="UP000256645"/>
    </source>
</evidence>
<keyword evidence="2" id="KW-0812">Transmembrane</keyword>
<protein>
    <submittedName>
        <fullName evidence="3">Uncharacterized protein</fullName>
    </submittedName>
</protein>
<keyword evidence="2" id="KW-0472">Membrane</keyword>
<dbReference type="AlphaFoldDB" id="A0A3D8SQ80"/>
<feature type="compositionally biased region" description="Basic and acidic residues" evidence="1">
    <location>
        <begin position="227"/>
        <end position="261"/>
    </location>
</feature>
<feature type="transmembrane region" description="Helical" evidence="2">
    <location>
        <begin position="153"/>
        <end position="175"/>
    </location>
</feature>
<proteinExistence type="predicted"/>
<feature type="compositionally biased region" description="Pro residues" evidence="1">
    <location>
        <begin position="399"/>
        <end position="410"/>
    </location>
</feature>
<dbReference type="OrthoDB" id="10417902at2759"/>
<dbReference type="EMBL" id="PDLM01000001">
    <property type="protein sequence ID" value="RDW88473.1"/>
    <property type="molecule type" value="Genomic_DNA"/>
</dbReference>